<dbReference type="EMBL" id="JBHTHM010003053">
    <property type="protein sequence ID" value="MFD0788739.1"/>
    <property type="molecule type" value="Genomic_DNA"/>
</dbReference>
<comment type="caution">
    <text evidence="2">The sequence shown here is derived from an EMBL/GenBank/DDBJ whole genome shotgun (WGS) entry which is preliminary data.</text>
</comment>
<dbReference type="SUPFAM" id="SSF51430">
    <property type="entry name" value="NAD(P)-linked oxidoreductase"/>
    <property type="match status" value="1"/>
</dbReference>
<gene>
    <name evidence="2" type="ORF">ACFQZ8_32885</name>
</gene>
<protein>
    <submittedName>
        <fullName evidence="2">Aldo/keto reductase</fullName>
    </submittedName>
</protein>
<evidence type="ECO:0000313" key="3">
    <source>
        <dbReference type="Proteomes" id="UP001597053"/>
    </source>
</evidence>
<evidence type="ECO:0000259" key="1">
    <source>
        <dbReference type="Pfam" id="PF00248"/>
    </source>
</evidence>
<dbReference type="InterPro" id="IPR036812">
    <property type="entry name" value="NAD(P)_OxRdtase_dom_sf"/>
</dbReference>
<dbReference type="Pfam" id="PF00248">
    <property type="entry name" value="Aldo_ket_red"/>
    <property type="match status" value="1"/>
</dbReference>
<feature type="domain" description="NADP-dependent oxidoreductase" evidence="1">
    <location>
        <begin position="2"/>
        <end position="65"/>
    </location>
</feature>
<reference evidence="3" key="1">
    <citation type="journal article" date="2019" name="Int. J. Syst. Evol. Microbiol.">
        <title>The Global Catalogue of Microorganisms (GCM) 10K type strain sequencing project: providing services to taxonomists for standard genome sequencing and annotation.</title>
        <authorList>
            <consortium name="The Broad Institute Genomics Platform"/>
            <consortium name="The Broad Institute Genome Sequencing Center for Infectious Disease"/>
            <person name="Wu L."/>
            <person name="Ma J."/>
        </authorList>
    </citation>
    <scope>NUCLEOTIDE SEQUENCE [LARGE SCALE GENOMIC DNA]</scope>
    <source>
        <strain evidence="3">JCM 32148</strain>
    </source>
</reference>
<accession>A0ABW3ADA6</accession>
<dbReference type="InterPro" id="IPR023210">
    <property type="entry name" value="NADP_OxRdtase_dom"/>
</dbReference>
<evidence type="ECO:0000313" key="2">
    <source>
        <dbReference type="EMBL" id="MFD0788739.1"/>
    </source>
</evidence>
<sequence length="66" mass="6889">LIEAIERYADERGLTMLQVAIGGLAAQPAVTSVIAGATTPEQVLANAAAGVWQPTDEDLDALREIL</sequence>
<dbReference type="Gene3D" id="3.20.20.100">
    <property type="entry name" value="NADP-dependent oxidoreductase domain"/>
    <property type="match status" value="1"/>
</dbReference>
<dbReference type="Proteomes" id="UP001597053">
    <property type="component" value="Unassembled WGS sequence"/>
</dbReference>
<name>A0ABW3ADA6_9ACTN</name>
<proteinExistence type="predicted"/>
<organism evidence="2 3">
    <name type="scientific">Micromonospora azadirachtae</name>
    <dbReference type="NCBI Taxonomy" id="1970735"/>
    <lineage>
        <taxon>Bacteria</taxon>
        <taxon>Bacillati</taxon>
        <taxon>Actinomycetota</taxon>
        <taxon>Actinomycetes</taxon>
        <taxon>Micromonosporales</taxon>
        <taxon>Micromonosporaceae</taxon>
        <taxon>Micromonospora</taxon>
    </lineage>
</organism>
<keyword evidence="3" id="KW-1185">Reference proteome</keyword>
<feature type="non-terminal residue" evidence="2">
    <location>
        <position position="1"/>
    </location>
</feature>